<dbReference type="PANTHER" id="PTHR43002">
    <property type="entry name" value="GLYCOGEN DEBRANCHING ENZYME"/>
    <property type="match status" value="1"/>
</dbReference>
<dbReference type="InterPro" id="IPR004193">
    <property type="entry name" value="Glyco_hydro_13_N"/>
</dbReference>
<dbReference type="Gene3D" id="2.60.40.10">
    <property type="entry name" value="Immunoglobulins"/>
    <property type="match status" value="1"/>
</dbReference>
<dbReference type="Proteomes" id="UP000053586">
    <property type="component" value="Unassembled WGS sequence"/>
</dbReference>
<dbReference type="CDD" id="cd11326">
    <property type="entry name" value="AmyAc_Glg_debranch"/>
    <property type="match status" value="1"/>
</dbReference>
<dbReference type="CDD" id="cd02856">
    <property type="entry name" value="E_set_GDE_Isoamylase_N"/>
    <property type="match status" value="1"/>
</dbReference>
<evidence type="ECO:0000313" key="6">
    <source>
        <dbReference type="Proteomes" id="UP000053586"/>
    </source>
</evidence>
<dbReference type="OrthoDB" id="3236218at2"/>
<dbReference type="AlphaFoldDB" id="H5T915"/>
<dbReference type="InterPro" id="IPR044505">
    <property type="entry name" value="GlgX_Isoamylase_N_E_set"/>
</dbReference>
<evidence type="ECO:0000256" key="2">
    <source>
        <dbReference type="ARBA" id="ARBA00022801"/>
    </source>
</evidence>
<dbReference type="InterPro" id="IPR011837">
    <property type="entry name" value="Glycogen_debranch_GlgX"/>
</dbReference>
<dbReference type="SUPFAM" id="SSF51445">
    <property type="entry name" value="(Trans)glycosidases"/>
    <property type="match status" value="1"/>
</dbReference>
<organism evidence="5 6">
    <name type="scientific">Glaciecola punicea ACAM 611</name>
    <dbReference type="NCBI Taxonomy" id="1121923"/>
    <lineage>
        <taxon>Bacteria</taxon>
        <taxon>Pseudomonadati</taxon>
        <taxon>Pseudomonadota</taxon>
        <taxon>Gammaproteobacteria</taxon>
        <taxon>Alteromonadales</taxon>
        <taxon>Alteromonadaceae</taxon>
        <taxon>Glaciecola</taxon>
    </lineage>
</organism>
<comment type="similarity">
    <text evidence="1">Belongs to the glycosyl hydrolase 13 family.</text>
</comment>
<dbReference type="InterPro" id="IPR006047">
    <property type="entry name" value="GH13_cat_dom"/>
</dbReference>
<dbReference type="InterPro" id="IPR014756">
    <property type="entry name" value="Ig_E-set"/>
</dbReference>
<name>H5T915_9ALTE</name>
<reference evidence="5 6" key="2">
    <citation type="journal article" date="2017" name="Antonie Van Leeuwenhoek">
        <title>Rhizobium rhizosphaerae sp. nov., a novel species isolated from rice rhizosphere.</title>
        <authorList>
            <person name="Zhao J.J."/>
            <person name="Zhang J."/>
            <person name="Zhang R.J."/>
            <person name="Zhang C.W."/>
            <person name="Yin H.Q."/>
            <person name="Zhang X.X."/>
        </authorList>
    </citation>
    <scope>NUCLEOTIDE SEQUENCE [LARGE SCALE GENOMIC DNA]</scope>
    <source>
        <strain evidence="5 6">ACAM 611</strain>
    </source>
</reference>
<protein>
    <submittedName>
        <fullName evidence="5">Glycogen operon protein GlgX</fullName>
        <ecNumber evidence="5">3.2.1.-</ecNumber>
    </submittedName>
</protein>
<dbReference type="SUPFAM" id="SSF81296">
    <property type="entry name" value="E set domains"/>
    <property type="match status" value="1"/>
</dbReference>
<dbReference type="InterPro" id="IPR017853">
    <property type="entry name" value="GH"/>
</dbReference>
<dbReference type="STRING" id="56804.BAE46_08230"/>
<dbReference type="Gene3D" id="3.20.20.80">
    <property type="entry name" value="Glycosidases"/>
    <property type="match status" value="1"/>
</dbReference>
<accession>H5T915</accession>
<evidence type="ECO:0000259" key="4">
    <source>
        <dbReference type="SMART" id="SM00642"/>
    </source>
</evidence>
<dbReference type="SMART" id="SM00642">
    <property type="entry name" value="Aamy"/>
    <property type="match status" value="1"/>
</dbReference>
<feature type="domain" description="Glycosyl hydrolase family 13 catalytic" evidence="4">
    <location>
        <begin position="185"/>
        <end position="573"/>
    </location>
</feature>
<dbReference type="RefSeq" id="WP_006003305.1">
    <property type="nucleotide sequence ID" value="NZ_BAET01000007.1"/>
</dbReference>
<dbReference type="SUPFAM" id="SSF51011">
    <property type="entry name" value="Glycosyl hydrolase domain"/>
    <property type="match status" value="1"/>
</dbReference>
<evidence type="ECO:0000256" key="3">
    <source>
        <dbReference type="ARBA" id="ARBA00023295"/>
    </source>
</evidence>
<dbReference type="InterPro" id="IPR013780">
    <property type="entry name" value="Glyco_hydro_b"/>
</dbReference>
<dbReference type="EC" id="3.2.1.-" evidence="5"/>
<gene>
    <name evidence="5" type="primary">glgX</name>
    <name evidence="5" type="ORF">GPUN_0652</name>
</gene>
<keyword evidence="3 5" id="KW-0326">Glycosidase</keyword>
<keyword evidence="2 5" id="KW-0378">Hydrolase</keyword>
<evidence type="ECO:0000313" key="5">
    <source>
        <dbReference type="EMBL" id="GAB54792.1"/>
    </source>
</evidence>
<dbReference type="EMBL" id="BAET01000007">
    <property type="protein sequence ID" value="GAB54792.1"/>
    <property type="molecule type" value="Genomic_DNA"/>
</dbReference>
<dbReference type="GO" id="GO:0005980">
    <property type="term" value="P:glycogen catabolic process"/>
    <property type="evidence" value="ECO:0007669"/>
    <property type="project" value="InterPro"/>
</dbReference>
<dbReference type="GO" id="GO:0004135">
    <property type="term" value="F:amylo-alpha-1,6-glucosidase activity"/>
    <property type="evidence" value="ECO:0007669"/>
    <property type="project" value="InterPro"/>
</dbReference>
<proteinExistence type="inferred from homology"/>
<dbReference type="eggNOG" id="COG1523">
    <property type="taxonomic scope" value="Bacteria"/>
</dbReference>
<reference evidence="5 6" key="1">
    <citation type="journal article" date="2012" name="J. Bacteriol.">
        <title>Genome sequence of proteorhodopsin-containing sea ice bacterium Glaciecola punicea ACAM 611T.</title>
        <authorList>
            <person name="Qin Q.-L."/>
            <person name="Xie B.-B."/>
            <person name="Shu Y.-L."/>
            <person name="Rong J.-C."/>
            <person name="Zhao D.-L."/>
            <person name="Zhang X.-Y."/>
            <person name="Chen X.-L."/>
            <person name="Zhou B.-C."/>
            <person name="Zhanga Y.-Z."/>
        </authorList>
    </citation>
    <scope>NUCLEOTIDE SEQUENCE [LARGE SCALE GENOMIC DNA]</scope>
    <source>
        <strain evidence="5 6">ACAM 611</strain>
    </source>
</reference>
<evidence type="ECO:0000256" key="1">
    <source>
        <dbReference type="ARBA" id="ARBA00008061"/>
    </source>
</evidence>
<comment type="caution">
    <text evidence="5">The sequence shown here is derived from an EMBL/GenBank/DDBJ whole genome shotgun (WGS) entry which is preliminary data.</text>
</comment>
<dbReference type="Gene3D" id="2.60.40.1180">
    <property type="entry name" value="Golgi alpha-mannosidase II"/>
    <property type="match status" value="1"/>
</dbReference>
<dbReference type="NCBIfam" id="TIGR02100">
    <property type="entry name" value="glgX_debranch"/>
    <property type="match status" value="1"/>
</dbReference>
<keyword evidence="6" id="KW-1185">Reference proteome</keyword>
<sequence>MSQQSQTTNIEKEFVASAFELLPGNMQELGAVLCKQGCNFVVYAPDAEEVFICLFDENEQALAQISLQERSKSKWFGIISNVKHEHLYGIRVRPKKDKRSHPNSHMNKLLIDPYAKALNRPLQWDPSLYEGDSHALVPKARIMQTSSTKLEPLNVKPEQRIIYETHIKGLSANHPEVPQAIRGKYLGACHPAIIAHLSELGISSVQFLPLMSFMPEPFITKKGLSNYWGYNPINFFAAEPRYALNDAFTECKEMIQSYRDAGIEVILDVVFNHTCESGPDGPVLSFRGLCESHAYLMQHIDESETPQYVNYSGCGNTVKVSDSFMLNLLVDALRYWVSEMGVSGFRFDLASILGREAYDFKSNATFFTILRQDPILNKALMLAEPWDIGPGGYQLGQYPDYWLEVNDKYRDVVRGFWRGDKGLKGEFATRLLGSRDVFHKNVRPMHASVNNVSYHDGFTLHDIVCYEQKHNEANLEENRDGHDHNLSANYGVEGPSTDKKIIALREQQKRNLFATLILSQGTPHILGGDEISRTQSGNNNAYCQDNNINWYDWTLDSTKHSFLEFCRYMTSLRNNNPLLQQMNFDDDLYDNRQNVTQANWYRRDGSLKTDIDWVNHEHHCFALHIVGEIVIDNNAESQEWLLCINSLDKDRDFTLPILKSSEPWQCFLNTAQANMSTYATLPIEPSFSLQARSMHLYRKTSVESAAGLAPL</sequence>
<dbReference type="Pfam" id="PF02922">
    <property type="entry name" value="CBM_48"/>
    <property type="match status" value="1"/>
</dbReference>
<dbReference type="InterPro" id="IPR013783">
    <property type="entry name" value="Ig-like_fold"/>
</dbReference>